<evidence type="ECO:0000313" key="3">
    <source>
        <dbReference type="Proteomes" id="UP000245412"/>
    </source>
</evidence>
<dbReference type="Proteomes" id="UP000245412">
    <property type="component" value="Unassembled WGS sequence"/>
</dbReference>
<protein>
    <recommendedName>
        <fullName evidence="4">Transposase</fullName>
    </recommendedName>
</protein>
<proteinExistence type="predicted"/>
<evidence type="ECO:0000256" key="1">
    <source>
        <dbReference type="SAM" id="Coils"/>
    </source>
</evidence>
<comment type="caution">
    <text evidence="2">The sequence shown here is derived from an EMBL/GenBank/DDBJ whole genome shotgun (WGS) entry which is preliminary data.</text>
</comment>
<dbReference type="AlphaFoldDB" id="A0AB73SXW5"/>
<gene>
    <name evidence="2" type="ORF">C7383_12014</name>
</gene>
<keyword evidence="1" id="KW-0175">Coiled coil</keyword>
<dbReference type="EMBL" id="QGGY01000020">
    <property type="protein sequence ID" value="PWJ72208.1"/>
    <property type="molecule type" value="Genomic_DNA"/>
</dbReference>
<dbReference type="RefSeq" id="WP_109748593.1">
    <property type="nucleotide sequence ID" value="NZ_JANKBI010000021.1"/>
</dbReference>
<organism evidence="2 3">
    <name type="scientific">Murimonas intestini</name>
    <dbReference type="NCBI Taxonomy" id="1337051"/>
    <lineage>
        <taxon>Bacteria</taxon>
        <taxon>Bacillati</taxon>
        <taxon>Bacillota</taxon>
        <taxon>Clostridia</taxon>
        <taxon>Lachnospirales</taxon>
        <taxon>Lachnospiraceae</taxon>
        <taxon>Murimonas</taxon>
    </lineage>
</organism>
<evidence type="ECO:0000313" key="2">
    <source>
        <dbReference type="EMBL" id="PWJ72208.1"/>
    </source>
</evidence>
<reference evidence="2 3" key="1">
    <citation type="submission" date="2018-05" db="EMBL/GenBank/DDBJ databases">
        <authorList>
            <person name="Goeker M."/>
            <person name="Huntemann M."/>
            <person name="Clum A."/>
            <person name="Pillay M."/>
            <person name="Palaniappan K."/>
            <person name="Varghese N."/>
            <person name="Mikhailova N."/>
            <person name="Stamatis D."/>
            <person name="Reddy T."/>
            <person name="Daum C."/>
            <person name="Shapiro N."/>
            <person name="Ivanova N."/>
            <person name="Kyrpides N."/>
            <person name="Woyke T."/>
        </authorList>
    </citation>
    <scope>NUCLEOTIDE SEQUENCE [LARGE SCALE GENOMIC DNA]</scope>
    <source>
        <strain evidence="2 3">DSM 26524</strain>
    </source>
</reference>
<keyword evidence="3" id="KW-1185">Reference proteome</keyword>
<accession>A0AB73SXW5</accession>
<evidence type="ECO:0008006" key="4">
    <source>
        <dbReference type="Google" id="ProtNLM"/>
    </source>
</evidence>
<sequence>MKAVELYVYPYWGINQVRTGVCIDKKPVRSTKNRLYSLVCEQGMDKWLLPRREGYINWKGILPELARQLNDDEFEIMFTGRRYDYERFEEELANQAEGLKRKGELSECTCKFNSRWEAIETEAEIGKVMYAAHELARSLDFYREAMRKAAVTLDHLKRELETVKIRNCGLRVFSHEGLAESIEGPCILLVTVHDSAKEYSEEILEKCRRMDRSELENMAVLLPEKDNERGQGIRTVVREILRNQLGISVRLLLADSAYFSENLMYYARTASHTPVISQIIKCIYQVVQNMDDWEMDADAVDIYNSLEALQKNPGLSDCEVR</sequence>
<name>A0AB73SXW5_9FIRM</name>
<feature type="coiled-coil region" evidence="1">
    <location>
        <begin position="139"/>
        <end position="166"/>
    </location>
</feature>